<protein>
    <recommendedName>
        <fullName evidence="2">Nitrogen regulatory protein P-II</fullName>
    </recommendedName>
</protein>
<dbReference type="InterPro" id="IPR015867">
    <property type="entry name" value="N-reg_PII/ATP_PRibTrfase_C"/>
</dbReference>
<reference evidence="1" key="1">
    <citation type="journal article" date="2014" name="Genome Biol. Evol.">
        <title>Pangenome evidence for extensive interdomain horizontal transfer affecting lineage core and shell genes in uncultured planktonic thaumarchaeota and euryarchaeota.</title>
        <authorList>
            <person name="Deschamps P."/>
            <person name="Zivanovic Y."/>
            <person name="Moreira D."/>
            <person name="Rodriguez-Valera F."/>
            <person name="Lopez-Garcia P."/>
        </authorList>
    </citation>
    <scope>NUCLEOTIDE SEQUENCE</scope>
</reference>
<dbReference type="SUPFAM" id="SSF54913">
    <property type="entry name" value="GlnB-like"/>
    <property type="match status" value="1"/>
</dbReference>
<sequence>MKLYNVKLLTITCEILAQKNVIDILKNHNITGYTSYEVDGNGEKGLRGQGIQAEKNVKVEIIMREEKLSDVIEDISRTLFPDFTIILYVSDVGVVRTEKF</sequence>
<dbReference type="InterPro" id="IPR011322">
    <property type="entry name" value="N-reg_PII-like_a/b"/>
</dbReference>
<organism evidence="1">
    <name type="scientific">uncultured marine thaumarchaeote KM3_18_D11</name>
    <dbReference type="NCBI Taxonomy" id="1456075"/>
    <lineage>
        <taxon>Archaea</taxon>
        <taxon>Nitrososphaerota</taxon>
        <taxon>environmental samples</taxon>
    </lineage>
</organism>
<dbReference type="InterPro" id="IPR002187">
    <property type="entry name" value="N-reg_PII"/>
</dbReference>
<dbReference type="Pfam" id="PF00543">
    <property type="entry name" value="P-II"/>
    <property type="match status" value="1"/>
</dbReference>
<accession>A0A075GPY9</accession>
<proteinExistence type="predicted"/>
<dbReference type="Gene3D" id="3.30.70.120">
    <property type="match status" value="1"/>
</dbReference>
<dbReference type="GO" id="GO:0030234">
    <property type="term" value="F:enzyme regulator activity"/>
    <property type="evidence" value="ECO:0007669"/>
    <property type="project" value="InterPro"/>
</dbReference>
<evidence type="ECO:0008006" key="2">
    <source>
        <dbReference type="Google" id="ProtNLM"/>
    </source>
</evidence>
<dbReference type="EMBL" id="KF900757">
    <property type="protein sequence ID" value="AIF06006.1"/>
    <property type="molecule type" value="Genomic_DNA"/>
</dbReference>
<dbReference type="GO" id="GO:0006808">
    <property type="term" value="P:regulation of nitrogen utilization"/>
    <property type="evidence" value="ECO:0007669"/>
    <property type="project" value="InterPro"/>
</dbReference>
<name>A0A075GPY9_9ARCH</name>
<evidence type="ECO:0000313" key="1">
    <source>
        <dbReference type="EMBL" id="AIF06006.1"/>
    </source>
</evidence>
<dbReference type="AlphaFoldDB" id="A0A075GPY9"/>